<dbReference type="SUPFAM" id="SSF55785">
    <property type="entry name" value="PYP-like sensor domain (PAS domain)"/>
    <property type="match status" value="1"/>
</dbReference>
<dbReference type="PROSITE" id="PS50112">
    <property type="entry name" value="PAS"/>
    <property type="match status" value="1"/>
</dbReference>
<dbReference type="GO" id="GO:0005524">
    <property type="term" value="F:ATP binding"/>
    <property type="evidence" value="ECO:0007669"/>
    <property type="project" value="UniProtKB-KW"/>
</dbReference>
<dbReference type="Gene3D" id="3.30.450.20">
    <property type="entry name" value="PAS domain"/>
    <property type="match status" value="1"/>
</dbReference>
<dbReference type="PROSITE" id="PS50113">
    <property type="entry name" value="PAC"/>
    <property type="match status" value="1"/>
</dbReference>
<evidence type="ECO:0000256" key="3">
    <source>
        <dbReference type="ARBA" id="ARBA00023015"/>
    </source>
</evidence>
<dbReference type="InterPro" id="IPR027417">
    <property type="entry name" value="P-loop_NTPase"/>
</dbReference>
<dbReference type="AlphaFoldDB" id="A0AAU8LW29"/>
<keyword evidence="6" id="KW-0175">Coiled coil</keyword>
<evidence type="ECO:0000256" key="5">
    <source>
        <dbReference type="ARBA" id="ARBA00023163"/>
    </source>
</evidence>
<dbReference type="Pfam" id="PF13426">
    <property type="entry name" value="PAS_9"/>
    <property type="match status" value="1"/>
</dbReference>
<dbReference type="GO" id="GO:0043565">
    <property type="term" value="F:sequence-specific DNA binding"/>
    <property type="evidence" value="ECO:0007669"/>
    <property type="project" value="InterPro"/>
</dbReference>
<dbReference type="CDD" id="cd00009">
    <property type="entry name" value="AAA"/>
    <property type="match status" value="1"/>
</dbReference>
<dbReference type="FunFam" id="3.40.50.300:FF:000006">
    <property type="entry name" value="DNA-binding transcriptional regulator NtrC"/>
    <property type="match status" value="1"/>
</dbReference>
<evidence type="ECO:0000256" key="4">
    <source>
        <dbReference type="ARBA" id="ARBA00023125"/>
    </source>
</evidence>
<dbReference type="EMBL" id="CP159373">
    <property type="protein sequence ID" value="XCN73745.1"/>
    <property type="molecule type" value="Genomic_DNA"/>
</dbReference>
<keyword evidence="2" id="KW-0067">ATP-binding</keyword>
<dbReference type="PANTHER" id="PTHR32071:SF117">
    <property type="entry name" value="PTS-DEPENDENT DIHYDROXYACETONE KINASE OPERON REGULATORY PROTEIN-RELATED"/>
    <property type="match status" value="1"/>
</dbReference>
<dbReference type="SUPFAM" id="SSF46689">
    <property type="entry name" value="Homeodomain-like"/>
    <property type="match status" value="1"/>
</dbReference>
<reference evidence="10" key="2">
    <citation type="submission" date="2024-06" db="EMBL/GenBank/DDBJ databases">
        <authorList>
            <person name="Plum-Jensen L.E."/>
            <person name="Schramm A."/>
            <person name="Marshall I.P.G."/>
        </authorList>
    </citation>
    <scope>NUCLEOTIDE SEQUENCE</scope>
    <source>
        <strain evidence="10">Rat1</strain>
    </source>
</reference>
<dbReference type="Gene3D" id="3.40.50.300">
    <property type="entry name" value="P-loop containing nucleotide triphosphate hydrolases"/>
    <property type="match status" value="1"/>
</dbReference>
<name>A0AAU8LW29_9BACT</name>
<keyword evidence="5" id="KW-0804">Transcription</keyword>
<feature type="domain" description="PAS" evidence="8">
    <location>
        <begin position="4"/>
        <end position="52"/>
    </location>
</feature>
<dbReference type="InterPro" id="IPR002197">
    <property type="entry name" value="HTH_Fis"/>
</dbReference>
<evidence type="ECO:0000256" key="1">
    <source>
        <dbReference type="ARBA" id="ARBA00022741"/>
    </source>
</evidence>
<dbReference type="InterPro" id="IPR025662">
    <property type="entry name" value="Sigma_54_int_dom_ATP-bd_1"/>
</dbReference>
<dbReference type="Pfam" id="PF25601">
    <property type="entry name" value="AAA_lid_14"/>
    <property type="match status" value="1"/>
</dbReference>
<dbReference type="CDD" id="cd00130">
    <property type="entry name" value="PAS"/>
    <property type="match status" value="1"/>
</dbReference>
<evidence type="ECO:0000259" key="8">
    <source>
        <dbReference type="PROSITE" id="PS50112"/>
    </source>
</evidence>
<evidence type="ECO:0000259" key="9">
    <source>
        <dbReference type="PROSITE" id="PS50113"/>
    </source>
</evidence>
<dbReference type="PROSITE" id="PS50045">
    <property type="entry name" value="SIGMA54_INTERACT_4"/>
    <property type="match status" value="1"/>
</dbReference>
<accession>A0AAU8LW29</accession>
<evidence type="ECO:0000256" key="6">
    <source>
        <dbReference type="SAM" id="Coils"/>
    </source>
</evidence>
<reference evidence="10" key="1">
    <citation type="journal article" date="2024" name="Syst. Appl. Microbiol.">
        <title>First single-strain enrichments of Electrothrix cable bacteria, description of E. aestuarii sp. nov. and E. rattekaaiensis sp. nov., and proposal of a cable bacteria taxonomy following the rules of the SeqCode.</title>
        <authorList>
            <person name="Plum-Jensen L.E."/>
            <person name="Schramm A."/>
            <person name="Marshall I.P.G."/>
        </authorList>
    </citation>
    <scope>NUCLEOTIDE SEQUENCE</scope>
    <source>
        <strain evidence="10">Rat1</strain>
    </source>
</reference>
<dbReference type="InterPro" id="IPR009057">
    <property type="entry name" value="Homeodomain-like_sf"/>
</dbReference>
<keyword evidence="4" id="KW-0238">DNA-binding</keyword>
<dbReference type="PROSITE" id="PS00675">
    <property type="entry name" value="SIGMA54_INTERACT_1"/>
    <property type="match status" value="1"/>
</dbReference>
<dbReference type="InterPro" id="IPR000700">
    <property type="entry name" value="PAS-assoc_C"/>
</dbReference>
<dbReference type="InterPro" id="IPR002078">
    <property type="entry name" value="Sigma_54_int"/>
</dbReference>
<proteinExistence type="predicted"/>
<dbReference type="PANTHER" id="PTHR32071">
    <property type="entry name" value="TRANSCRIPTIONAL REGULATORY PROTEIN"/>
    <property type="match status" value="1"/>
</dbReference>
<feature type="coiled-coil region" evidence="6">
    <location>
        <begin position="130"/>
        <end position="157"/>
    </location>
</feature>
<gene>
    <name evidence="10" type="ORF">Q3M24_03035</name>
</gene>
<dbReference type="Gene3D" id="1.10.8.60">
    <property type="match status" value="1"/>
</dbReference>
<dbReference type="SUPFAM" id="SSF52540">
    <property type="entry name" value="P-loop containing nucleoside triphosphate hydrolases"/>
    <property type="match status" value="1"/>
</dbReference>
<evidence type="ECO:0000313" key="10">
    <source>
        <dbReference type="EMBL" id="XCN73745.1"/>
    </source>
</evidence>
<dbReference type="SMART" id="SM00382">
    <property type="entry name" value="AAA"/>
    <property type="match status" value="1"/>
</dbReference>
<dbReference type="Pfam" id="PF00158">
    <property type="entry name" value="Sigma54_activat"/>
    <property type="match status" value="1"/>
</dbReference>
<evidence type="ECO:0000259" key="7">
    <source>
        <dbReference type="PROSITE" id="PS50045"/>
    </source>
</evidence>
<protein>
    <submittedName>
        <fullName evidence="10">Sigma 54-interacting transcriptional regulator</fullName>
    </submittedName>
</protein>
<dbReference type="Gene3D" id="1.10.10.60">
    <property type="entry name" value="Homeodomain-like"/>
    <property type="match status" value="1"/>
</dbReference>
<evidence type="ECO:0000256" key="2">
    <source>
        <dbReference type="ARBA" id="ARBA00022840"/>
    </source>
</evidence>
<keyword evidence="3" id="KW-0805">Transcription regulation</keyword>
<dbReference type="InterPro" id="IPR058031">
    <property type="entry name" value="AAA_lid_NorR"/>
</dbReference>
<dbReference type="Pfam" id="PF02954">
    <property type="entry name" value="HTH_8"/>
    <property type="match status" value="1"/>
</dbReference>
<dbReference type="SMART" id="SM00091">
    <property type="entry name" value="PAS"/>
    <property type="match status" value="1"/>
</dbReference>
<organism evidence="10">
    <name type="scientific">Candidatus Electrothrix aestuarii</name>
    <dbReference type="NCBI Taxonomy" id="3062594"/>
    <lineage>
        <taxon>Bacteria</taxon>
        <taxon>Pseudomonadati</taxon>
        <taxon>Thermodesulfobacteriota</taxon>
        <taxon>Desulfobulbia</taxon>
        <taxon>Desulfobulbales</taxon>
        <taxon>Desulfobulbaceae</taxon>
        <taxon>Candidatus Electrothrix</taxon>
    </lineage>
</organism>
<dbReference type="InterPro" id="IPR000014">
    <property type="entry name" value="PAS"/>
</dbReference>
<dbReference type="InterPro" id="IPR035965">
    <property type="entry name" value="PAS-like_dom_sf"/>
</dbReference>
<dbReference type="KEGG" id="eaj:Q3M24_03035"/>
<feature type="domain" description="PAC" evidence="9">
    <location>
        <begin position="78"/>
        <end position="128"/>
    </location>
</feature>
<keyword evidence="1" id="KW-0547">Nucleotide-binding</keyword>
<sequence length="487" mass="55216">MQSSEIRYRRLFEAARDGVLILDAETGKITDVNPFLTEMLGYSREDFLGKNLWEIGAFKDIDASKAAFSELKQKRYVRYNDLPLETKDGRLIAVEFVSNIYQAGQDEVIQCNIRDITERKRIETALQQAGAELEQRVEERTAELQTALAEISVLKEQVEAENFYFRRELRLKHQCRQIIGQSSGLSDVLRMAEQVAPGNTTVLILGETGTGKELIAAAVHDMSPRRERPLITVNCAALPGNLIESELFGREKGAFTGADSKQLGRFEIADGSTLCLDEIGELPLELQAKLLRVIQHNEFERLGSSRTVKVDVRLVATTNRNLEEEASKGRFRQDLYYRLSVFPLTVPPLRQRKEDIPLMVHAFAERYAKKLGKNITSVRKETIRALQDYPWPGNIRELEGVIERAVILCSGPVLYLTDELKMLFPIFPVASSDERTLEETERHQIMKILSETRWRIEGKDGAAVILGINASTLRARMHKLGICRPKT</sequence>
<dbReference type="GO" id="GO:0006355">
    <property type="term" value="P:regulation of DNA-templated transcription"/>
    <property type="evidence" value="ECO:0007669"/>
    <property type="project" value="InterPro"/>
</dbReference>
<dbReference type="NCBIfam" id="TIGR00229">
    <property type="entry name" value="sensory_box"/>
    <property type="match status" value="1"/>
</dbReference>
<dbReference type="InterPro" id="IPR003593">
    <property type="entry name" value="AAA+_ATPase"/>
</dbReference>
<feature type="domain" description="Sigma-54 factor interaction" evidence="7">
    <location>
        <begin position="178"/>
        <end position="407"/>
    </location>
</feature>